<reference evidence="3 4" key="1">
    <citation type="submission" date="2013-12" db="EMBL/GenBank/DDBJ databases">
        <authorList>
            <consortium name="DOE Joint Genome Institute"/>
            <person name="Eisen J."/>
            <person name="Huntemann M."/>
            <person name="Han J."/>
            <person name="Chen A."/>
            <person name="Kyrpides N."/>
            <person name="Mavromatis K."/>
            <person name="Markowitz V."/>
            <person name="Palaniappan K."/>
            <person name="Ivanova N."/>
            <person name="Schaumberg A."/>
            <person name="Pati A."/>
            <person name="Liolios K."/>
            <person name="Nordberg H.P."/>
            <person name="Cantor M.N."/>
            <person name="Hua S.X."/>
            <person name="Woyke T."/>
        </authorList>
    </citation>
    <scope>NUCLEOTIDE SEQUENCE [LARGE SCALE GENOMIC DNA]</scope>
    <source>
        <strain evidence="4">DSM 19437</strain>
    </source>
</reference>
<evidence type="ECO:0000256" key="2">
    <source>
        <dbReference type="SAM" id="SignalP"/>
    </source>
</evidence>
<gene>
    <name evidence="3" type="ORF">NIASO_20605</name>
</gene>
<dbReference type="OrthoDB" id="678322at2"/>
<dbReference type="HOGENOM" id="CLU_2480163_0_0_10"/>
<dbReference type="KEGG" id="nso:NIASO_20605"/>
<proteinExistence type="predicted"/>
<protein>
    <submittedName>
        <fullName evidence="3">Uncharacterized protein</fullName>
    </submittedName>
</protein>
<feature type="chain" id="PRO_5004789121" evidence="2">
    <location>
        <begin position="23"/>
        <end position="87"/>
    </location>
</feature>
<sequence>MKRKITSLLLLLLLHMAAIACAVCERNQPRVLKGITHGAGPNSRWDYLIVWTAVVIVLATLFLSIKWLIRPGEQSGNHIKRSILNNP</sequence>
<keyword evidence="1" id="KW-1133">Transmembrane helix</keyword>
<dbReference type="Proteomes" id="UP000003586">
    <property type="component" value="Chromosome"/>
</dbReference>
<evidence type="ECO:0000313" key="3">
    <source>
        <dbReference type="EMBL" id="AHF16943.1"/>
    </source>
</evidence>
<keyword evidence="1" id="KW-0812">Transmembrane</keyword>
<evidence type="ECO:0000313" key="4">
    <source>
        <dbReference type="Proteomes" id="UP000003586"/>
    </source>
</evidence>
<dbReference type="AlphaFoldDB" id="W0F565"/>
<evidence type="ECO:0000256" key="1">
    <source>
        <dbReference type="SAM" id="Phobius"/>
    </source>
</evidence>
<dbReference type="eggNOG" id="ENOG5033018">
    <property type="taxonomic scope" value="Bacteria"/>
</dbReference>
<keyword evidence="1" id="KW-0472">Membrane</keyword>
<name>W0F565_9BACT</name>
<organism evidence="3 4">
    <name type="scientific">Niabella soli DSM 19437</name>
    <dbReference type="NCBI Taxonomy" id="929713"/>
    <lineage>
        <taxon>Bacteria</taxon>
        <taxon>Pseudomonadati</taxon>
        <taxon>Bacteroidota</taxon>
        <taxon>Chitinophagia</taxon>
        <taxon>Chitinophagales</taxon>
        <taxon>Chitinophagaceae</taxon>
        <taxon>Niabella</taxon>
    </lineage>
</organism>
<dbReference type="STRING" id="929713.NIASO_20605"/>
<dbReference type="RefSeq" id="WP_008582540.1">
    <property type="nucleotide sequence ID" value="NZ_CP007035.1"/>
</dbReference>
<feature type="signal peptide" evidence="2">
    <location>
        <begin position="1"/>
        <end position="22"/>
    </location>
</feature>
<keyword evidence="4" id="KW-1185">Reference proteome</keyword>
<feature type="transmembrane region" description="Helical" evidence="1">
    <location>
        <begin position="48"/>
        <end position="69"/>
    </location>
</feature>
<accession>W0F565</accession>
<keyword evidence="2" id="KW-0732">Signal</keyword>
<dbReference type="EMBL" id="CP007035">
    <property type="protein sequence ID" value="AHF16943.1"/>
    <property type="molecule type" value="Genomic_DNA"/>
</dbReference>
<dbReference type="PROSITE" id="PS51257">
    <property type="entry name" value="PROKAR_LIPOPROTEIN"/>
    <property type="match status" value="1"/>
</dbReference>